<dbReference type="Proteomes" id="UP001321526">
    <property type="component" value="Chromosome"/>
</dbReference>
<keyword evidence="3" id="KW-1185">Reference proteome</keyword>
<evidence type="ECO:0000313" key="2">
    <source>
        <dbReference type="EMBL" id="WFF42612.1"/>
    </source>
</evidence>
<gene>
    <name evidence="2" type="ORF">EVC62_14515</name>
</gene>
<protein>
    <submittedName>
        <fullName evidence="2">Siderophore-iron reductase, Fe-S cluster protein</fullName>
    </submittedName>
</protein>
<proteinExistence type="predicted"/>
<evidence type="ECO:0000313" key="3">
    <source>
        <dbReference type="Proteomes" id="UP001321526"/>
    </source>
</evidence>
<accession>A0ABY8FJ92</accession>
<feature type="domain" description="Aerobactin siderophore biosynthesis IucA/IucC-like C-terminal" evidence="1">
    <location>
        <begin position="104"/>
        <end position="253"/>
    </location>
</feature>
<dbReference type="EMBL" id="CP035631">
    <property type="protein sequence ID" value="WFF42612.1"/>
    <property type="molecule type" value="Genomic_DNA"/>
</dbReference>
<sequence>MSGDRGSVLPYAAMHSIRQGGGVMMPAAARDPLGHLECASVAAEHRHYLHGALCLESADAAGASALSVAAFSDPLRCNELLARLGPTLGSPDRRTTASLLSKRLGFLFTGAPLYLLSVCDRGLDLAPANCLVDVRHDGQAWRSTLPLRSLRLQTWSPAARERSRHQLLTQLFAGLITPLWQTLREVGGVPPRMLWENLAVRVYSLYERRLVELDGTQVDAAARQRCEADYRFLLDADPELFGIDVNPLARFHHAKTRRADGVEVRYRRSCCLYYRAACPVAYCQSCPLSRARPRS</sequence>
<reference evidence="2 3" key="1">
    <citation type="submission" date="2019-01" db="EMBL/GenBank/DDBJ databases">
        <title>Genome sequence of Salinicola endophyticus REST5.</title>
        <authorList>
            <person name="Nascimento F.X."/>
        </authorList>
    </citation>
    <scope>NUCLEOTIDE SEQUENCE [LARGE SCALE GENOMIC DNA]</scope>
    <source>
        <strain evidence="2 3">REST5</strain>
    </source>
</reference>
<evidence type="ECO:0000259" key="1">
    <source>
        <dbReference type="Pfam" id="PF06276"/>
    </source>
</evidence>
<dbReference type="InterPro" id="IPR022770">
    <property type="entry name" value="IucA/IucC-like_C"/>
</dbReference>
<name>A0ABY8FJ92_9GAMM</name>
<organism evidence="2 3">
    <name type="scientific">Salinicola endophyticus</name>
    <dbReference type="NCBI Taxonomy" id="1949083"/>
    <lineage>
        <taxon>Bacteria</taxon>
        <taxon>Pseudomonadati</taxon>
        <taxon>Pseudomonadota</taxon>
        <taxon>Gammaproteobacteria</taxon>
        <taxon>Oceanospirillales</taxon>
        <taxon>Halomonadaceae</taxon>
        <taxon>Salinicola</taxon>
    </lineage>
</organism>
<dbReference type="Pfam" id="PF06276">
    <property type="entry name" value="FhuF"/>
    <property type="match status" value="1"/>
</dbReference>